<dbReference type="KEGG" id="rme:Rmet_3550"/>
<proteinExistence type="predicted"/>
<dbReference type="EMBL" id="CP000352">
    <property type="protein sequence ID" value="ABF10422.1"/>
    <property type="molecule type" value="Genomic_DNA"/>
</dbReference>
<protein>
    <submittedName>
        <fullName evidence="3">Component of transporter, tripartite tricarboxylate transport (TTT) family</fullName>
    </submittedName>
</protein>
<gene>
    <name evidence="3" type="primary">tctB</name>
    <name evidence="3" type="ordered locus">Rmet_3550</name>
</gene>
<keyword evidence="1" id="KW-1133">Transmembrane helix</keyword>
<evidence type="ECO:0000259" key="2">
    <source>
        <dbReference type="Pfam" id="PF07331"/>
    </source>
</evidence>
<keyword evidence="1" id="KW-0472">Membrane</keyword>
<feature type="transmembrane region" description="Helical" evidence="1">
    <location>
        <begin position="109"/>
        <end position="140"/>
    </location>
</feature>
<keyword evidence="4" id="KW-1185">Reference proteome</keyword>
<dbReference type="Proteomes" id="UP000002429">
    <property type="component" value="Chromosome"/>
</dbReference>
<accession>Q1LHF4</accession>
<name>Q1LHF4_CUPMC</name>
<reference evidence="4" key="1">
    <citation type="journal article" date="2010" name="PLoS ONE">
        <title>The complete genome sequence of Cupriavidus metallidurans strain CH34, a master survivalist in harsh and anthropogenic environments.</title>
        <authorList>
            <person name="Janssen P.J."/>
            <person name="Van Houdt R."/>
            <person name="Moors H."/>
            <person name="Monsieurs P."/>
            <person name="Morin N."/>
            <person name="Michaux A."/>
            <person name="Benotmane M.A."/>
            <person name="Leys N."/>
            <person name="Vallaeys T."/>
            <person name="Lapidus A."/>
            <person name="Monchy S."/>
            <person name="Medigue C."/>
            <person name="Taghavi S."/>
            <person name="McCorkle S."/>
            <person name="Dunn J."/>
            <person name="van der Lelie D."/>
            <person name="Mergeay M."/>
        </authorList>
    </citation>
    <scope>NUCLEOTIDE SEQUENCE [LARGE SCALE GENOMIC DNA]</scope>
    <source>
        <strain evidence="4">ATCC 43123 / DSM 2839 / NBRC 102507 / CH34</strain>
    </source>
</reference>
<dbReference type="AlphaFoldDB" id="Q1LHF4"/>
<dbReference type="InterPro" id="IPR009936">
    <property type="entry name" value="DUF1468"/>
</dbReference>
<keyword evidence="1" id="KW-0812">Transmembrane</keyword>
<feature type="transmembrane region" description="Helical" evidence="1">
    <location>
        <begin position="31"/>
        <end position="52"/>
    </location>
</feature>
<dbReference type="Pfam" id="PF07331">
    <property type="entry name" value="TctB"/>
    <property type="match status" value="1"/>
</dbReference>
<sequence length="182" mass="19166">MHQKQTISSPGPVTVRVAGPSESPIMKPSHVSIGVAILAVSAFFFAGLPGISGDEGYAGLSPRFVPTLVAIGLAVCGALLTWQGVRGGFRNMPEEDAELPSAPHNFKGFLWVALGLVANMALIGTLGFVFSSTLMMVCVARGYGSRRIVRDALIGLLITVPMWALFEFLLGINLPLLPVAGF</sequence>
<feature type="domain" description="DUF1468" evidence="2">
    <location>
        <begin position="33"/>
        <end position="175"/>
    </location>
</feature>
<organism evidence="3 4">
    <name type="scientific">Cupriavidus metallidurans (strain ATCC 43123 / DSM 2839 / NBRC 102507 / CH34)</name>
    <name type="common">Ralstonia metallidurans</name>
    <dbReference type="NCBI Taxonomy" id="266264"/>
    <lineage>
        <taxon>Bacteria</taxon>
        <taxon>Pseudomonadati</taxon>
        <taxon>Pseudomonadota</taxon>
        <taxon>Betaproteobacteria</taxon>
        <taxon>Burkholderiales</taxon>
        <taxon>Burkholderiaceae</taxon>
        <taxon>Cupriavidus</taxon>
    </lineage>
</organism>
<dbReference type="eggNOG" id="ENOG5030F52">
    <property type="taxonomic scope" value="Bacteria"/>
</dbReference>
<evidence type="ECO:0000313" key="4">
    <source>
        <dbReference type="Proteomes" id="UP000002429"/>
    </source>
</evidence>
<feature type="transmembrane region" description="Helical" evidence="1">
    <location>
        <begin position="64"/>
        <end position="85"/>
    </location>
</feature>
<feature type="transmembrane region" description="Helical" evidence="1">
    <location>
        <begin position="152"/>
        <end position="172"/>
    </location>
</feature>
<evidence type="ECO:0000313" key="3">
    <source>
        <dbReference type="EMBL" id="ABF10422.1"/>
    </source>
</evidence>
<dbReference type="HOGENOM" id="CLU_110735_0_1_4"/>
<dbReference type="STRING" id="266264.Rmet_3550"/>
<evidence type="ECO:0000256" key="1">
    <source>
        <dbReference type="SAM" id="Phobius"/>
    </source>
</evidence>